<accession>A0AAW2BRD7</accession>
<dbReference type="Proteomes" id="UP001459277">
    <property type="component" value="Unassembled WGS sequence"/>
</dbReference>
<dbReference type="PANTHER" id="PTHR18934:SF85">
    <property type="entry name" value="ATP-DEPENDENT RNA HELICASE DHX8"/>
    <property type="match status" value="1"/>
</dbReference>
<dbReference type="GO" id="GO:0000390">
    <property type="term" value="P:spliceosomal complex disassembly"/>
    <property type="evidence" value="ECO:0007669"/>
    <property type="project" value="TreeGrafter"/>
</dbReference>
<organism evidence="3 4">
    <name type="scientific">Lithocarpus litseifolius</name>
    <dbReference type="NCBI Taxonomy" id="425828"/>
    <lineage>
        <taxon>Eukaryota</taxon>
        <taxon>Viridiplantae</taxon>
        <taxon>Streptophyta</taxon>
        <taxon>Embryophyta</taxon>
        <taxon>Tracheophyta</taxon>
        <taxon>Spermatophyta</taxon>
        <taxon>Magnoliopsida</taxon>
        <taxon>eudicotyledons</taxon>
        <taxon>Gunneridae</taxon>
        <taxon>Pentapetalae</taxon>
        <taxon>rosids</taxon>
        <taxon>fabids</taxon>
        <taxon>Fagales</taxon>
        <taxon>Fagaceae</taxon>
        <taxon>Lithocarpus</taxon>
    </lineage>
</organism>
<comment type="caution">
    <text evidence="3">The sequence shown here is derived from an EMBL/GenBank/DDBJ whole genome shotgun (WGS) entry which is preliminary data.</text>
</comment>
<comment type="catalytic activity">
    <reaction evidence="2">
        <text>ATP + H2O = ADP + phosphate + H(+)</text>
        <dbReference type="Rhea" id="RHEA:13065"/>
        <dbReference type="ChEBI" id="CHEBI:15377"/>
        <dbReference type="ChEBI" id="CHEBI:15378"/>
        <dbReference type="ChEBI" id="CHEBI:30616"/>
        <dbReference type="ChEBI" id="CHEBI:43474"/>
        <dbReference type="ChEBI" id="CHEBI:456216"/>
        <dbReference type="EC" id="3.6.4.13"/>
    </reaction>
</comment>
<dbReference type="GO" id="GO:0003724">
    <property type="term" value="F:RNA helicase activity"/>
    <property type="evidence" value="ECO:0007669"/>
    <property type="project" value="UniProtKB-EC"/>
</dbReference>
<dbReference type="PANTHER" id="PTHR18934">
    <property type="entry name" value="ATP-DEPENDENT RNA HELICASE"/>
    <property type="match status" value="1"/>
</dbReference>
<evidence type="ECO:0000256" key="2">
    <source>
        <dbReference type="ARBA" id="ARBA00047984"/>
    </source>
</evidence>
<evidence type="ECO:0000313" key="4">
    <source>
        <dbReference type="Proteomes" id="UP001459277"/>
    </source>
</evidence>
<sequence length="299" mass="33756">MAPAKDEGFKKLEYCDTVVGFDSKLKENGAELPDYFDLMLLTIIHTILPPPKPKPKLEKLKALRKPKDYQGDGLSYQEEEEEGAEVKIEMNEDEPALLQGQSRYSSSTDMSPVRICKNPEGSLSRAAKLQSALTKERREVSEKQERTMLDSIPEDLNRPWENPMLETSERHLAHELRGVGLLLAYDTPEWKKDAYGHGQSLSFGQRSKLLIQEKRQSFPIYKLKKELIQAVHENQVLVVIGETGSSKTTQVTQYLAEARYKTRGKIGSIRPCRVAATSVAKRVAEEFGCRLGEEVGYAI</sequence>
<proteinExistence type="predicted"/>
<dbReference type="EMBL" id="JAZDWU010000010">
    <property type="protein sequence ID" value="KAK9987707.1"/>
    <property type="molecule type" value="Genomic_DNA"/>
</dbReference>
<dbReference type="EC" id="3.6.4.13" evidence="1"/>
<dbReference type="Gene3D" id="3.40.50.300">
    <property type="entry name" value="P-loop containing nucleotide triphosphate hydrolases"/>
    <property type="match status" value="1"/>
</dbReference>
<keyword evidence="4" id="KW-1185">Reference proteome</keyword>
<dbReference type="InterPro" id="IPR027417">
    <property type="entry name" value="P-loop_NTPase"/>
</dbReference>
<protein>
    <recommendedName>
        <fullName evidence="1">RNA helicase</fullName>
        <ecNumber evidence="1">3.6.4.13</ecNumber>
    </recommendedName>
</protein>
<name>A0AAW2BRD7_9ROSI</name>
<dbReference type="GO" id="GO:0003723">
    <property type="term" value="F:RNA binding"/>
    <property type="evidence" value="ECO:0007669"/>
    <property type="project" value="TreeGrafter"/>
</dbReference>
<dbReference type="SUPFAM" id="SSF52540">
    <property type="entry name" value="P-loop containing nucleoside triphosphate hydrolases"/>
    <property type="match status" value="1"/>
</dbReference>
<gene>
    <name evidence="3" type="ORF">SO802_027946</name>
</gene>
<evidence type="ECO:0000313" key="3">
    <source>
        <dbReference type="EMBL" id="KAK9987707.1"/>
    </source>
</evidence>
<reference evidence="3 4" key="1">
    <citation type="submission" date="2024-01" db="EMBL/GenBank/DDBJ databases">
        <title>A telomere-to-telomere, gap-free genome of sweet tea (Lithocarpus litseifolius).</title>
        <authorList>
            <person name="Zhou J."/>
        </authorList>
    </citation>
    <scope>NUCLEOTIDE SEQUENCE [LARGE SCALE GENOMIC DNA]</scope>
    <source>
        <strain evidence="3">Zhou-2022a</strain>
        <tissue evidence="3">Leaf</tissue>
    </source>
</reference>
<dbReference type="AlphaFoldDB" id="A0AAW2BRD7"/>
<evidence type="ECO:0000256" key="1">
    <source>
        <dbReference type="ARBA" id="ARBA00012552"/>
    </source>
</evidence>
<dbReference type="GO" id="GO:0071013">
    <property type="term" value="C:catalytic step 2 spliceosome"/>
    <property type="evidence" value="ECO:0007669"/>
    <property type="project" value="TreeGrafter"/>
</dbReference>